<evidence type="ECO:0000313" key="2">
    <source>
        <dbReference type="Proteomes" id="UP000239939"/>
    </source>
</evidence>
<dbReference type="AlphaFoldDB" id="A0A2S7EUD1"/>
<protein>
    <submittedName>
        <fullName evidence="1">Uncharacterized protein</fullName>
    </submittedName>
</protein>
<name>A0A2S7EUD1_9XANT</name>
<accession>A0A2S7EUD1</accession>
<reference evidence="2" key="1">
    <citation type="submission" date="2016-08" db="EMBL/GenBank/DDBJ databases">
        <authorList>
            <person name="Merda D."/>
            <person name="Briand M."/>
            <person name="Taghouti G."/>
            <person name="Carrere S."/>
            <person name="Gouzy J."/>
            <person name="Portier P."/>
            <person name="Jacques M.-A."/>
            <person name="Fischer-Le Saux M."/>
        </authorList>
    </citation>
    <scope>NUCLEOTIDE SEQUENCE [LARGE SCALE GENOMIC DNA]</scope>
    <source>
        <strain evidence="2">CFBP1817</strain>
    </source>
</reference>
<comment type="caution">
    <text evidence="1">The sequence shown here is derived from an EMBL/GenBank/DDBJ whole genome shotgun (WGS) entry which is preliminary data.</text>
</comment>
<proteinExistence type="predicted"/>
<evidence type="ECO:0000313" key="1">
    <source>
        <dbReference type="EMBL" id="PPU96714.1"/>
    </source>
</evidence>
<sequence length="71" mass="8169">MIPQVWDLWRILASLFTLREEPVLCYQRPGAALVHASTQSSRSLEYALIFQHCRMQLDLQQAAQLSQALRA</sequence>
<dbReference type="Proteomes" id="UP000239939">
    <property type="component" value="Unassembled WGS sequence"/>
</dbReference>
<keyword evidence="2" id="KW-1185">Reference proteome</keyword>
<dbReference type="EMBL" id="MDEJ01000026">
    <property type="protein sequence ID" value="PPU96714.1"/>
    <property type="molecule type" value="Genomic_DNA"/>
</dbReference>
<gene>
    <name evidence="1" type="ORF">XpopCFBP1817_06175</name>
</gene>
<organism evidence="1 2">
    <name type="scientific">Xanthomonas populi</name>
    <dbReference type="NCBI Taxonomy" id="53414"/>
    <lineage>
        <taxon>Bacteria</taxon>
        <taxon>Pseudomonadati</taxon>
        <taxon>Pseudomonadota</taxon>
        <taxon>Gammaproteobacteria</taxon>
        <taxon>Lysobacterales</taxon>
        <taxon>Lysobacteraceae</taxon>
        <taxon>Xanthomonas</taxon>
    </lineage>
</organism>